<sequence>MLVTVSEGKVQQQQLQLERDGTPERIWLLPEAGHQPVMVLMTRSVGSGSYPVLQRLEPVYGGYAESDMAALTREQMQGYMGHDRFKVFDGQLYRYFPRYRTGDTNVNPTGGEACYRYDFISEHWFQCPPHQQSGRGVE</sequence>
<dbReference type="Proteomes" id="UP001500604">
    <property type="component" value="Unassembled WGS sequence"/>
</dbReference>
<protein>
    <submittedName>
        <fullName evidence="1">Uncharacterized protein</fullName>
    </submittedName>
</protein>
<gene>
    <name evidence="1" type="ORF">GCM10023116_10500</name>
</gene>
<name>A0ABP8UYR7_9GAMM</name>
<accession>A0ABP8UYR7</accession>
<dbReference type="EMBL" id="BAABFL010000103">
    <property type="protein sequence ID" value="GAA4648777.1"/>
    <property type="molecule type" value="Genomic_DNA"/>
</dbReference>
<organism evidence="1 2">
    <name type="scientific">Kistimonas scapharcae</name>
    <dbReference type="NCBI Taxonomy" id="1036133"/>
    <lineage>
        <taxon>Bacteria</taxon>
        <taxon>Pseudomonadati</taxon>
        <taxon>Pseudomonadota</taxon>
        <taxon>Gammaproteobacteria</taxon>
        <taxon>Oceanospirillales</taxon>
        <taxon>Endozoicomonadaceae</taxon>
        <taxon>Kistimonas</taxon>
    </lineage>
</organism>
<keyword evidence="2" id="KW-1185">Reference proteome</keyword>
<evidence type="ECO:0000313" key="1">
    <source>
        <dbReference type="EMBL" id="GAA4648777.1"/>
    </source>
</evidence>
<proteinExistence type="predicted"/>
<evidence type="ECO:0000313" key="2">
    <source>
        <dbReference type="Proteomes" id="UP001500604"/>
    </source>
</evidence>
<reference evidence="2" key="1">
    <citation type="journal article" date="2019" name="Int. J. Syst. Evol. Microbiol.">
        <title>The Global Catalogue of Microorganisms (GCM) 10K type strain sequencing project: providing services to taxonomists for standard genome sequencing and annotation.</title>
        <authorList>
            <consortium name="The Broad Institute Genomics Platform"/>
            <consortium name="The Broad Institute Genome Sequencing Center for Infectious Disease"/>
            <person name="Wu L."/>
            <person name="Ma J."/>
        </authorList>
    </citation>
    <scope>NUCLEOTIDE SEQUENCE [LARGE SCALE GENOMIC DNA]</scope>
    <source>
        <strain evidence="2">JCM 17805</strain>
    </source>
</reference>
<comment type="caution">
    <text evidence="1">The sequence shown here is derived from an EMBL/GenBank/DDBJ whole genome shotgun (WGS) entry which is preliminary data.</text>
</comment>